<dbReference type="STRING" id="504472.Slin_3055"/>
<dbReference type="AlphaFoldDB" id="D2QLB9"/>
<feature type="transmembrane region" description="Helical" evidence="1">
    <location>
        <begin position="17"/>
        <end position="34"/>
    </location>
</feature>
<dbReference type="Proteomes" id="UP000002028">
    <property type="component" value="Chromosome"/>
</dbReference>
<evidence type="ECO:0000256" key="1">
    <source>
        <dbReference type="SAM" id="Phobius"/>
    </source>
</evidence>
<keyword evidence="3" id="KW-1185">Reference proteome</keyword>
<dbReference type="eggNOG" id="ENOG5033S6X">
    <property type="taxonomic scope" value="Bacteria"/>
</dbReference>
<keyword evidence="1" id="KW-0812">Transmembrane</keyword>
<keyword evidence="1" id="KW-0472">Membrane</keyword>
<name>D2QLB9_SPILD</name>
<evidence type="ECO:0000313" key="3">
    <source>
        <dbReference type="Proteomes" id="UP000002028"/>
    </source>
</evidence>
<keyword evidence="1" id="KW-1133">Transmembrane helix</keyword>
<sequence>MEESKTKNSIRDILGKYISEILVIFIGISISFFFDEWRDNRKDDETVKKHLTFLKTNLAEDTLKLTTYINHGNRLVNSINKLAYFKKDSEITDKIDFYIDNAASYLAFKSNQMAYEEIKQTAHTNLIKNDSLRTLFLSYYTVKIPYCTEWCKIDEIHTMTQVIPEMSIYFPVVVDSLNLVSSQEKVKALRLKKIRNLLLANSTYKKATMDAFISAKKAAINLLKEIDDELKK</sequence>
<evidence type="ECO:0000313" key="2">
    <source>
        <dbReference type="EMBL" id="ADB39066.1"/>
    </source>
</evidence>
<proteinExistence type="predicted"/>
<accession>D2QLB9</accession>
<dbReference type="KEGG" id="sli:Slin_3055"/>
<dbReference type="EMBL" id="CP001769">
    <property type="protein sequence ID" value="ADB39066.1"/>
    <property type="molecule type" value="Genomic_DNA"/>
</dbReference>
<dbReference type="HOGENOM" id="CLU_1194286_0_0_10"/>
<dbReference type="RefSeq" id="WP_012927594.1">
    <property type="nucleotide sequence ID" value="NC_013730.1"/>
</dbReference>
<reference evidence="2 3" key="1">
    <citation type="journal article" date="2010" name="Stand. Genomic Sci.">
        <title>Complete genome sequence of Spirosoma linguale type strain (1).</title>
        <authorList>
            <person name="Lail K."/>
            <person name="Sikorski J."/>
            <person name="Saunders E."/>
            <person name="Lapidus A."/>
            <person name="Glavina Del Rio T."/>
            <person name="Copeland A."/>
            <person name="Tice H."/>
            <person name="Cheng J.-F."/>
            <person name="Lucas S."/>
            <person name="Nolan M."/>
            <person name="Bruce D."/>
            <person name="Goodwin L."/>
            <person name="Pitluck S."/>
            <person name="Ivanova N."/>
            <person name="Mavromatis K."/>
            <person name="Ovchinnikova G."/>
            <person name="Pati A."/>
            <person name="Chen A."/>
            <person name="Palaniappan K."/>
            <person name="Land M."/>
            <person name="Hauser L."/>
            <person name="Chang Y.-J."/>
            <person name="Jeffries C.D."/>
            <person name="Chain P."/>
            <person name="Brettin T."/>
            <person name="Detter J.C."/>
            <person name="Schuetze A."/>
            <person name="Rohde M."/>
            <person name="Tindall B.J."/>
            <person name="Goeker M."/>
            <person name="Bristow J."/>
            <person name="Eisen J.A."/>
            <person name="Markowitz V."/>
            <person name="Hugenholtz P."/>
            <person name="Kyrpides N.C."/>
            <person name="Klenk H.-P."/>
            <person name="Chen F."/>
        </authorList>
    </citation>
    <scope>NUCLEOTIDE SEQUENCE [LARGE SCALE GENOMIC DNA]</scope>
    <source>
        <strain evidence="3">ATCC 33905 / DSM 74 / LMG 10896 / Claus 1</strain>
    </source>
</reference>
<protein>
    <submittedName>
        <fullName evidence="2">Uncharacterized protein</fullName>
    </submittedName>
</protein>
<gene>
    <name evidence="2" type="ordered locus">Slin_3055</name>
</gene>
<organism evidence="2 3">
    <name type="scientific">Spirosoma linguale (strain ATCC 33905 / DSM 74 / LMG 10896 / Claus 1)</name>
    <dbReference type="NCBI Taxonomy" id="504472"/>
    <lineage>
        <taxon>Bacteria</taxon>
        <taxon>Pseudomonadati</taxon>
        <taxon>Bacteroidota</taxon>
        <taxon>Cytophagia</taxon>
        <taxon>Cytophagales</taxon>
        <taxon>Cytophagaceae</taxon>
        <taxon>Spirosoma</taxon>
    </lineage>
</organism>